<keyword evidence="1" id="KW-0812">Transmembrane</keyword>
<evidence type="ECO:0000313" key="2">
    <source>
        <dbReference type="EMBL" id="TXG01942.1"/>
    </source>
</evidence>
<sequence length="323" mass="33471">MSAVSLNCTRCGTSVAIGAGFCEECGLQNPTMQANASPAAAPAPVAPMPAVAAAATMPAAAPATVRGTILRDTNSGPGMISVNGQKKTFTLEQHWHGSSAPMVAMPVDVTLDLQGEISMVVPARIGVEDLEKVKEKARQALDGGLPIVVAGIGRIGKPVLAAVLLVLVSWVWLPAVTVTVMAAIKQSATMFDVLRLANSGASLESFGQLGGGSSGLYGVLCVLAMFAPLLPAFVKHKYAPFAYFAPLAFLALVGLTIYLKINSMASDARDGMRAFGGNRMDEMADAMVQQIMNAISVGFGTYVSLAAAAYLAWRGVQALRSAR</sequence>
<dbReference type="EMBL" id="VPFD01000002">
    <property type="protein sequence ID" value="TXG01942.1"/>
    <property type="molecule type" value="Genomic_DNA"/>
</dbReference>
<feature type="transmembrane region" description="Helical" evidence="1">
    <location>
        <begin position="291"/>
        <end position="313"/>
    </location>
</feature>
<gene>
    <name evidence="2" type="ORF">FVD38_01815</name>
</gene>
<reference evidence="2 3" key="1">
    <citation type="submission" date="2019-08" db="EMBL/GenBank/DDBJ databases">
        <title>Massilia golmudensis sp. nov., isolated from sand in the Qinghai-Tibetan Plateau.</title>
        <authorList>
            <person name="Zhang B."/>
        </authorList>
    </citation>
    <scope>NUCLEOTIDE SEQUENCE [LARGE SCALE GENOMIC DNA]</scope>
    <source>
        <strain evidence="2 3">GEM5</strain>
    </source>
</reference>
<proteinExistence type="predicted"/>
<keyword evidence="1" id="KW-0472">Membrane</keyword>
<comment type="caution">
    <text evidence="2">The sequence shown here is derived from an EMBL/GenBank/DDBJ whole genome shotgun (WGS) entry which is preliminary data.</text>
</comment>
<keyword evidence="3" id="KW-1185">Reference proteome</keyword>
<protein>
    <submittedName>
        <fullName evidence="2">Zinc ribbon domain-containing protein</fullName>
    </submittedName>
</protein>
<evidence type="ECO:0000313" key="3">
    <source>
        <dbReference type="Proteomes" id="UP000321413"/>
    </source>
</evidence>
<evidence type="ECO:0000256" key="1">
    <source>
        <dbReference type="SAM" id="Phobius"/>
    </source>
</evidence>
<keyword evidence="1" id="KW-1133">Transmembrane helix</keyword>
<feature type="transmembrane region" description="Helical" evidence="1">
    <location>
        <begin position="241"/>
        <end position="261"/>
    </location>
</feature>
<dbReference type="Proteomes" id="UP000321413">
    <property type="component" value="Unassembled WGS sequence"/>
</dbReference>
<dbReference type="AlphaFoldDB" id="A0A5C7G7F7"/>
<name>A0A5C7G7F7_9BURK</name>
<feature type="transmembrane region" description="Helical" evidence="1">
    <location>
        <begin position="215"/>
        <end position="234"/>
    </location>
</feature>
<accession>A0A5C7G7F7</accession>
<feature type="transmembrane region" description="Helical" evidence="1">
    <location>
        <begin position="159"/>
        <end position="184"/>
    </location>
</feature>
<organism evidence="2 3">
    <name type="scientific">Massilia arenae</name>
    <dbReference type="NCBI Taxonomy" id="2603288"/>
    <lineage>
        <taxon>Bacteria</taxon>
        <taxon>Pseudomonadati</taxon>
        <taxon>Pseudomonadota</taxon>
        <taxon>Betaproteobacteria</taxon>
        <taxon>Burkholderiales</taxon>
        <taxon>Oxalobacteraceae</taxon>
        <taxon>Telluria group</taxon>
        <taxon>Massilia</taxon>
    </lineage>
</organism>
<dbReference type="RefSeq" id="WP_147933270.1">
    <property type="nucleotide sequence ID" value="NZ_VPFD01000002.1"/>
</dbReference>